<dbReference type="KEGG" id="kmn:HW532_15450"/>
<dbReference type="Pfam" id="PF06776">
    <property type="entry name" value="IalB"/>
    <property type="match status" value="1"/>
</dbReference>
<proteinExistence type="predicted"/>
<name>A0A7S8HD57_9HYPH</name>
<evidence type="ECO:0000313" key="2">
    <source>
        <dbReference type="Proteomes" id="UP000593594"/>
    </source>
</evidence>
<dbReference type="InterPro" id="IPR038696">
    <property type="entry name" value="IalB_sf"/>
</dbReference>
<reference evidence="1 2" key="1">
    <citation type="submission" date="2020-06" db="EMBL/GenBank/DDBJ databases">
        <title>Genome sequence of 2 isolates from Red Sea Mangroves.</title>
        <authorList>
            <person name="Sefrji F."/>
            <person name="Michoud G."/>
            <person name="Merlino G."/>
            <person name="Daffonchio D."/>
        </authorList>
    </citation>
    <scope>NUCLEOTIDE SEQUENCE [LARGE SCALE GENOMIC DNA]</scope>
    <source>
        <strain evidence="1 2">R1DC25</strain>
    </source>
</reference>
<protein>
    <submittedName>
        <fullName evidence="1">Invasion associated locus B family protein</fullName>
    </submittedName>
</protein>
<organism evidence="1 2">
    <name type="scientific">Kaustia mangrovi</name>
    <dbReference type="NCBI Taxonomy" id="2593653"/>
    <lineage>
        <taxon>Bacteria</taxon>
        <taxon>Pseudomonadati</taxon>
        <taxon>Pseudomonadota</taxon>
        <taxon>Alphaproteobacteria</taxon>
        <taxon>Hyphomicrobiales</taxon>
        <taxon>Parvibaculaceae</taxon>
        <taxon>Kaustia</taxon>
    </lineage>
</organism>
<dbReference type="EMBL" id="CP058214">
    <property type="protein sequence ID" value="QPC43963.1"/>
    <property type="molecule type" value="Genomic_DNA"/>
</dbReference>
<dbReference type="AlphaFoldDB" id="A0A7S8HD57"/>
<gene>
    <name evidence="1" type="ORF">HW532_15450</name>
</gene>
<evidence type="ECO:0000313" key="1">
    <source>
        <dbReference type="EMBL" id="QPC43963.1"/>
    </source>
</evidence>
<accession>A0A7S8HD57</accession>
<dbReference type="InterPro" id="IPR010642">
    <property type="entry name" value="Invasion_prot_B"/>
</dbReference>
<dbReference type="Gene3D" id="2.60.40.1880">
    <property type="entry name" value="Invasion associated locus B (IalB) protein"/>
    <property type="match status" value="1"/>
</dbReference>
<dbReference type="RefSeq" id="WP_213161325.1">
    <property type="nucleotide sequence ID" value="NZ_CP058214.1"/>
</dbReference>
<dbReference type="Proteomes" id="UP000593594">
    <property type="component" value="Chromosome"/>
</dbReference>
<sequence>MVTVSGGRLSVGVAIWGLALWAAAVGPSGAQDGYGRLAGDGGSAPGAALDRLWERGLDEREIDGGTGGGDRDVETYGDWSLHCVTGRASLAGRPRCHVWQRIFDHRTERTIVAMQLRAPDPDGRATAFVRVPLGILLGEGVVMSVDGRAPARIGVRTCLPEGCVLRLGLSPARIEAMRAGRTLRFDMRNDRGQHMVLRLSLMGFSKAYDSLLARTDG</sequence>
<keyword evidence="2" id="KW-1185">Reference proteome</keyword>